<accession>A0A1G1YK97</accession>
<comment type="caution">
    <text evidence="2">The sequence shown here is derived from an EMBL/GenBank/DDBJ whole genome shotgun (WGS) entry which is preliminary data.</text>
</comment>
<dbReference type="AlphaFoldDB" id="A0A1G1YK97"/>
<proteinExistence type="predicted"/>
<organism evidence="2 3">
    <name type="scientific">Candidatus Buchananbacteria bacterium RIFCSPLOWO2_01_FULL_39_33</name>
    <dbReference type="NCBI Taxonomy" id="1797543"/>
    <lineage>
        <taxon>Bacteria</taxon>
        <taxon>Candidatus Buchananiibacteriota</taxon>
    </lineage>
</organism>
<evidence type="ECO:0000259" key="1">
    <source>
        <dbReference type="Pfam" id="PF24963"/>
    </source>
</evidence>
<dbReference type="EMBL" id="MHIM01000012">
    <property type="protein sequence ID" value="OGY52694.1"/>
    <property type="molecule type" value="Genomic_DNA"/>
</dbReference>
<dbReference type="Proteomes" id="UP000177376">
    <property type="component" value="Unassembled WGS sequence"/>
</dbReference>
<dbReference type="Pfam" id="PF24963">
    <property type="entry name" value="DUF7768"/>
    <property type="match status" value="1"/>
</dbReference>
<reference evidence="2 3" key="1">
    <citation type="journal article" date="2016" name="Nat. Commun.">
        <title>Thousands of microbial genomes shed light on interconnected biogeochemical processes in an aquifer system.</title>
        <authorList>
            <person name="Anantharaman K."/>
            <person name="Brown C.T."/>
            <person name="Hug L.A."/>
            <person name="Sharon I."/>
            <person name="Castelle C.J."/>
            <person name="Probst A.J."/>
            <person name="Thomas B.C."/>
            <person name="Singh A."/>
            <person name="Wilkins M.J."/>
            <person name="Karaoz U."/>
            <person name="Brodie E.L."/>
            <person name="Williams K.H."/>
            <person name="Hubbard S.S."/>
            <person name="Banfield J.F."/>
        </authorList>
    </citation>
    <scope>NUCLEOTIDE SEQUENCE [LARGE SCALE GENOMIC DNA]</scope>
</reference>
<name>A0A1G1YK97_9BACT</name>
<dbReference type="InterPro" id="IPR056670">
    <property type="entry name" value="DUF7768"/>
</dbReference>
<evidence type="ECO:0000313" key="2">
    <source>
        <dbReference type="EMBL" id="OGY52694.1"/>
    </source>
</evidence>
<sequence length="132" mass="15021">MDNDDFEEKEILVLVESPFAGDNDWVIALNIKYARACLRDSLRRGECPFASHLLYTQTGVLRDKVPEERKLGIKAGLAWGRRAQKTVVYTDLGLTNGMKLGIARAEEANRPVEFRTLPNWQEILSNTEPLKF</sequence>
<gene>
    <name evidence="2" type="ORF">A3A02_02540</name>
</gene>
<feature type="domain" description="DUF7768" evidence="1">
    <location>
        <begin position="12"/>
        <end position="114"/>
    </location>
</feature>
<evidence type="ECO:0000313" key="3">
    <source>
        <dbReference type="Proteomes" id="UP000177376"/>
    </source>
</evidence>
<protein>
    <recommendedName>
        <fullName evidence="1">DUF7768 domain-containing protein</fullName>
    </recommendedName>
</protein>